<evidence type="ECO:0000256" key="1">
    <source>
        <dbReference type="ARBA" id="ARBA00023054"/>
    </source>
</evidence>
<feature type="region of interest" description="Disordered" evidence="3">
    <location>
        <begin position="24"/>
        <end position="52"/>
    </location>
</feature>
<sequence length="491" mass="57068">MVRSQVEIMADQARLEKIASARKKLKKFQQKKGPPSTPPKLPIKPAEVGPSQTLEENEFEVVNAPTVDQTLKNGSYSSPSVDKIKQMLNGFAKQEQVNGEDPIISEIDALEQRNSDLERNLTSHKRNNEQLGNHVNEQRKQIIQLQEQIKKERTELANRQLLEQRSLKEQLEVHIQTIGILVSEKSDLQTTLAQLQKKFKTKDNESSELSSRVQKLRQRTAEHEREIATQKSKLERFSEENNEIRKDRDRVQTVNYTLNREKEDLQQQSSEIKQKLQGKVNECLSLEKSRNETAKKLNETQLLIQQLSNNPSASAVQDLTKTLREEKEELADRLEKQTASLKRLAADKGQTIERHNQEIEQYEFKLQKLIDLNEQLESHRLQWTEMQQEYEESIMELRKSLDELNDQEASNQSEATRLAAQEIQKLVEEKQNLAKFLQQQSDMNDKLNRELAEDETKIAELERMVTNLSRESQDKRELLESIQSDKETISK</sequence>
<name>A0A6S7ILL3_PARCT</name>
<dbReference type="PANTHER" id="PTHR10881">
    <property type="entry name" value="GOLGIN SUBFAMILY A MEMBER-RELATED"/>
    <property type="match status" value="1"/>
</dbReference>
<evidence type="ECO:0000256" key="2">
    <source>
        <dbReference type="SAM" id="Coils"/>
    </source>
</evidence>
<proteinExistence type="predicted"/>
<feature type="coiled-coil region" evidence="2">
    <location>
        <begin position="107"/>
        <end position="155"/>
    </location>
</feature>
<dbReference type="AlphaFoldDB" id="A0A6S7ILL3"/>
<feature type="region of interest" description="Disordered" evidence="3">
    <location>
        <begin position="470"/>
        <end position="491"/>
    </location>
</feature>
<dbReference type="GO" id="GO:0032580">
    <property type="term" value="C:Golgi cisterna membrane"/>
    <property type="evidence" value="ECO:0007669"/>
    <property type="project" value="TreeGrafter"/>
</dbReference>
<dbReference type="Pfam" id="PF15070">
    <property type="entry name" value="GOLGA2L5"/>
    <property type="match status" value="1"/>
</dbReference>
<gene>
    <name evidence="5" type="ORF">PACLA_8A036314</name>
</gene>
<evidence type="ECO:0000313" key="6">
    <source>
        <dbReference type="Proteomes" id="UP001152795"/>
    </source>
</evidence>
<accession>A0A6S7ILL3</accession>
<dbReference type="PANTHER" id="PTHR10881:SF46">
    <property type="entry name" value="GOLGIN SUBFAMILY A MEMBER 2"/>
    <property type="match status" value="1"/>
</dbReference>
<reference evidence="5" key="1">
    <citation type="submission" date="2020-04" db="EMBL/GenBank/DDBJ databases">
        <authorList>
            <person name="Alioto T."/>
            <person name="Alioto T."/>
            <person name="Gomez Garrido J."/>
        </authorList>
    </citation>
    <scope>NUCLEOTIDE SEQUENCE</scope>
    <source>
        <strain evidence="5">A484AB</strain>
    </source>
</reference>
<keyword evidence="6" id="KW-1185">Reference proteome</keyword>
<dbReference type="InterPro" id="IPR043976">
    <property type="entry name" value="GOLGA_cons_dom"/>
</dbReference>
<dbReference type="Proteomes" id="UP001152795">
    <property type="component" value="Unassembled WGS sequence"/>
</dbReference>
<evidence type="ECO:0000259" key="4">
    <source>
        <dbReference type="Pfam" id="PF15070"/>
    </source>
</evidence>
<dbReference type="OrthoDB" id="5978643at2759"/>
<protein>
    <submittedName>
        <fullName evidence="5">Golgin subfamily A member 2-like</fullName>
    </submittedName>
</protein>
<dbReference type="GO" id="GO:0005801">
    <property type="term" value="C:cis-Golgi network"/>
    <property type="evidence" value="ECO:0007669"/>
    <property type="project" value="TreeGrafter"/>
</dbReference>
<dbReference type="InterPro" id="IPR024858">
    <property type="entry name" value="GOLGA"/>
</dbReference>
<dbReference type="GO" id="GO:0007030">
    <property type="term" value="P:Golgi organization"/>
    <property type="evidence" value="ECO:0007669"/>
    <property type="project" value="TreeGrafter"/>
</dbReference>
<evidence type="ECO:0000313" key="5">
    <source>
        <dbReference type="EMBL" id="CAB4017510.1"/>
    </source>
</evidence>
<evidence type="ECO:0000256" key="3">
    <source>
        <dbReference type="SAM" id="MobiDB-lite"/>
    </source>
</evidence>
<comment type="caution">
    <text evidence="5">The sequence shown here is derived from an EMBL/GenBank/DDBJ whole genome shotgun (WGS) entry which is preliminary data.</text>
</comment>
<organism evidence="5 6">
    <name type="scientific">Paramuricea clavata</name>
    <name type="common">Red gorgonian</name>
    <name type="synonym">Violescent sea-whip</name>
    <dbReference type="NCBI Taxonomy" id="317549"/>
    <lineage>
        <taxon>Eukaryota</taxon>
        <taxon>Metazoa</taxon>
        <taxon>Cnidaria</taxon>
        <taxon>Anthozoa</taxon>
        <taxon>Octocorallia</taxon>
        <taxon>Malacalcyonacea</taxon>
        <taxon>Plexauridae</taxon>
        <taxon>Paramuricea</taxon>
    </lineage>
</organism>
<dbReference type="EMBL" id="CACRXK020009575">
    <property type="protein sequence ID" value="CAB4017510.1"/>
    <property type="molecule type" value="Genomic_DNA"/>
</dbReference>
<feature type="compositionally biased region" description="Basic and acidic residues" evidence="3">
    <location>
        <begin position="471"/>
        <end position="491"/>
    </location>
</feature>
<feature type="domain" description="Golgin subfamily A conserved" evidence="4">
    <location>
        <begin position="340"/>
        <end position="491"/>
    </location>
</feature>
<dbReference type="GO" id="GO:0000137">
    <property type="term" value="C:Golgi cis cisterna"/>
    <property type="evidence" value="ECO:0007669"/>
    <property type="project" value="TreeGrafter"/>
</dbReference>
<keyword evidence="1 2" id="KW-0175">Coiled coil</keyword>